<evidence type="ECO:0000256" key="5">
    <source>
        <dbReference type="ARBA" id="ARBA00022898"/>
    </source>
</evidence>
<evidence type="ECO:0000256" key="3">
    <source>
        <dbReference type="ARBA" id="ARBA00012239"/>
    </source>
</evidence>
<dbReference type="OrthoDB" id="9804366at2"/>
<dbReference type="SUPFAM" id="SSF53383">
    <property type="entry name" value="PLP-dependent transferases"/>
    <property type="match status" value="1"/>
</dbReference>
<evidence type="ECO:0000256" key="6">
    <source>
        <dbReference type="ARBA" id="ARBA00050776"/>
    </source>
</evidence>
<accession>A0A5E6MDR5</accession>
<feature type="domain" description="Aminotransferase class V" evidence="9">
    <location>
        <begin position="25"/>
        <end position="394"/>
    </location>
</feature>
<dbReference type="CDD" id="cd06453">
    <property type="entry name" value="SufS_like"/>
    <property type="match status" value="1"/>
</dbReference>
<evidence type="ECO:0000256" key="2">
    <source>
        <dbReference type="ARBA" id="ARBA00010447"/>
    </source>
</evidence>
<dbReference type="Pfam" id="PF00266">
    <property type="entry name" value="Aminotran_5"/>
    <property type="match status" value="1"/>
</dbReference>
<dbReference type="InterPro" id="IPR020578">
    <property type="entry name" value="Aminotrans_V_PyrdxlP_BS"/>
</dbReference>
<dbReference type="InterPro" id="IPR015421">
    <property type="entry name" value="PyrdxlP-dep_Trfase_major"/>
</dbReference>
<dbReference type="PROSITE" id="PS00595">
    <property type="entry name" value="AA_TRANSFER_CLASS_5"/>
    <property type="match status" value="1"/>
</dbReference>
<dbReference type="InterPro" id="IPR000192">
    <property type="entry name" value="Aminotrans_V_dom"/>
</dbReference>
<evidence type="ECO:0000313" key="10">
    <source>
        <dbReference type="EMBL" id="VVM07253.1"/>
    </source>
</evidence>
<dbReference type="GO" id="GO:0006534">
    <property type="term" value="P:cysteine metabolic process"/>
    <property type="evidence" value="ECO:0007669"/>
    <property type="project" value="UniProtKB-UniRule"/>
</dbReference>
<dbReference type="Gene3D" id="3.40.640.10">
    <property type="entry name" value="Type I PLP-dependent aspartate aminotransferase-like (Major domain)"/>
    <property type="match status" value="1"/>
</dbReference>
<keyword evidence="5 8" id="KW-0663">Pyridoxal phosphate</keyword>
<dbReference type="PANTHER" id="PTHR43586:SF8">
    <property type="entry name" value="CYSTEINE DESULFURASE 1, CHLOROPLASTIC"/>
    <property type="match status" value="1"/>
</dbReference>
<comment type="catalytic activity">
    <reaction evidence="6 8">
        <text>(sulfur carrier)-H + L-cysteine = (sulfur carrier)-SH + L-alanine</text>
        <dbReference type="Rhea" id="RHEA:43892"/>
        <dbReference type="Rhea" id="RHEA-COMP:14737"/>
        <dbReference type="Rhea" id="RHEA-COMP:14739"/>
        <dbReference type="ChEBI" id="CHEBI:29917"/>
        <dbReference type="ChEBI" id="CHEBI:35235"/>
        <dbReference type="ChEBI" id="CHEBI:57972"/>
        <dbReference type="ChEBI" id="CHEBI:64428"/>
        <dbReference type="EC" id="2.8.1.7"/>
    </reaction>
</comment>
<evidence type="ECO:0000256" key="4">
    <source>
        <dbReference type="ARBA" id="ARBA00022679"/>
    </source>
</evidence>
<dbReference type="GO" id="GO:0016829">
    <property type="term" value="F:lyase activity"/>
    <property type="evidence" value="ECO:0007669"/>
    <property type="project" value="UniProtKB-KW"/>
</dbReference>
<keyword evidence="10" id="KW-0456">Lyase</keyword>
<keyword evidence="11" id="KW-1185">Reference proteome</keyword>
<evidence type="ECO:0000256" key="1">
    <source>
        <dbReference type="ARBA" id="ARBA00001933"/>
    </source>
</evidence>
<dbReference type="GO" id="GO:0030170">
    <property type="term" value="F:pyridoxal phosphate binding"/>
    <property type="evidence" value="ECO:0007669"/>
    <property type="project" value="UniProtKB-UniRule"/>
</dbReference>
<dbReference type="GO" id="GO:0031071">
    <property type="term" value="F:cysteine desulfurase activity"/>
    <property type="evidence" value="ECO:0007669"/>
    <property type="project" value="UniProtKB-UniRule"/>
</dbReference>
<reference evidence="10 11" key="1">
    <citation type="submission" date="2019-09" db="EMBL/GenBank/DDBJ databases">
        <authorList>
            <person name="Cremers G."/>
        </authorList>
    </citation>
    <scope>NUCLEOTIDE SEQUENCE [LARGE SCALE GENOMIC DNA]</scope>
    <source>
        <strain evidence="10">4A</strain>
    </source>
</reference>
<organism evidence="10 11">
    <name type="scientific">Methylacidimicrobium tartarophylax</name>
    <dbReference type="NCBI Taxonomy" id="1041768"/>
    <lineage>
        <taxon>Bacteria</taxon>
        <taxon>Pseudomonadati</taxon>
        <taxon>Verrucomicrobiota</taxon>
        <taxon>Methylacidimicrobium</taxon>
    </lineage>
</organism>
<keyword evidence="4 8" id="KW-0808">Transferase</keyword>
<dbReference type="EC" id="2.8.1.7" evidence="3 8"/>
<dbReference type="Gene3D" id="3.90.1150.10">
    <property type="entry name" value="Aspartate Aminotransferase, domain 1"/>
    <property type="match status" value="1"/>
</dbReference>
<dbReference type="RefSeq" id="WP_142660443.1">
    <property type="nucleotide sequence ID" value="NZ_CABFVA020000086.1"/>
</dbReference>
<dbReference type="PANTHER" id="PTHR43586">
    <property type="entry name" value="CYSTEINE DESULFURASE"/>
    <property type="match status" value="1"/>
</dbReference>
<dbReference type="InterPro" id="IPR010970">
    <property type="entry name" value="Cys_dSase_SufS"/>
</dbReference>
<evidence type="ECO:0000256" key="7">
    <source>
        <dbReference type="RuleBase" id="RU004504"/>
    </source>
</evidence>
<evidence type="ECO:0000256" key="8">
    <source>
        <dbReference type="RuleBase" id="RU004506"/>
    </source>
</evidence>
<dbReference type="NCBIfam" id="TIGR01979">
    <property type="entry name" value="sufS"/>
    <property type="match status" value="1"/>
</dbReference>
<sequence length="407" mass="44687">MRPPEELRSDFPALSQAAHGHPLAYLDNAATTQKPRAVLDAVRSFYEKDYANVHRGLYDLSVRATEAFESSRRRVADFLEAASPEEIIFTRGTTEAINLLASSAGRSLLQHGDGVLLTEMEHHANLVPWQMLRSLGIRLHFLPVDDEQGTIDWNRVEEIAKKHRIRLLAFTHVSNSLGKVNPAAEICARARSLGLLSLVDAAQSAGHQHLSVREIGCDFLAFSGHKMCAPTGIGVLYGRQELLDLLPPYQTGGEMIAEVRLDQSSWKSPPHRFEAGTPNIGGAIGLRAAIDYLQTVGLDAVEKHTASLASYAASGLASIPGIRILGPRNHRAGIVSFVLDKVHAHDLVAFLDQEGLALRAGDHCNQPLLRKFGLAATARASFYLYNLREEVDRLIEAVEKTRRYFAG</sequence>
<dbReference type="Proteomes" id="UP000334923">
    <property type="component" value="Unassembled WGS sequence"/>
</dbReference>
<dbReference type="InterPro" id="IPR015424">
    <property type="entry name" value="PyrdxlP-dep_Trfase"/>
</dbReference>
<evidence type="ECO:0000313" key="11">
    <source>
        <dbReference type="Proteomes" id="UP000334923"/>
    </source>
</evidence>
<dbReference type="InterPro" id="IPR015422">
    <property type="entry name" value="PyrdxlP-dep_Trfase_small"/>
</dbReference>
<gene>
    <name evidence="10" type="primary">sufS</name>
    <name evidence="10" type="ORF">MAMT_01621</name>
</gene>
<name>A0A5E6MDR5_9BACT</name>
<dbReference type="AlphaFoldDB" id="A0A5E6MDR5"/>
<dbReference type="EMBL" id="CABFVA020000086">
    <property type="protein sequence ID" value="VVM07253.1"/>
    <property type="molecule type" value="Genomic_DNA"/>
</dbReference>
<evidence type="ECO:0000259" key="9">
    <source>
        <dbReference type="Pfam" id="PF00266"/>
    </source>
</evidence>
<comment type="function">
    <text evidence="8">Catalyzes the removal of elemental sulfur and selenium atoms from L-cysteine, L-cystine, L-selenocysteine, and L-selenocystine to produce L-alanine.</text>
</comment>
<proteinExistence type="inferred from homology"/>
<protein>
    <recommendedName>
        <fullName evidence="3 8">Cysteine desulfurase</fullName>
        <ecNumber evidence="3 8">2.8.1.7</ecNumber>
    </recommendedName>
</protein>
<comment type="similarity">
    <text evidence="2 8">Belongs to the class-V pyridoxal-phosphate-dependent aminotransferase family. Csd subfamily.</text>
</comment>
<comment type="cofactor">
    <cofactor evidence="1 7">
        <name>pyridoxal 5'-phosphate</name>
        <dbReference type="ChEBI" id="CHEBI:597326"/>
    </cofactor>
</comment>